<comment type="caution">
    <text evidence="2">The sequence shown here is derived from an EMBL/GenBank/DDBJ whole genome shotgun (WGS) entry which is preliminary data.</text>
</comment>
<protein>
    <submittedName>
        <fullName evidence="2">Uncharacterized protein</fullName>
    </submittedName>
</protein>
<dbReference type="EMBL" id="CAXAQS010001043">
    <property type="protein sequence ID" value="CAK9254423.1"/>
    <property type="molecule type" value="Genomic_DNA"/>
</dbReference>
<evidence type="ECO:0000313" key="2">
    <source>
        <dbReference type="EMBL" id="CAK9254423.1"/>
    </source>
</evidence>
<dbReference type="Proteomes" id="UP001497444">
    <property type="component" value="Unassembled WGS sequence"/>
</dbReference>
<reference evidence="2" key="1">
    <citation type="submission" date="2024-02" db="EMBL/GenBank/DDBJ databases">
        <authorList>
            <consortium name="ELIXIR-Norway"/>
            <consortium name="Elixir Norway"/>
        </authorList>
    </citation>
    <scope>NUCLEOTIDE SEQUENCE</scope>
</reference>
<gene>
    <name evidence="2" type="ORF">CSSPJE1EN1_LOCUS29801</name>
</gene>
<comment type="pathway">
    <text evidence="1">Protein modification.</text>
</comment>
<evidence type="ECO:0000256" key="1">
    <source>
        <dbReference type="ARBA" id="ARBA00043952"/>
    </source>
</evidence>
<keyword evidence="3" id="KW-1185">Reference proteome</keyword>
<evidence type="ECO:0000313" key="3">
    <source>
        <dbReference type="Proteomes" id="UP001497444"/>
    </source>
</evidence>
<organism evidence="2 3">
    <name type="scientific">Sphagnum jensenii</name>
    <dbReference type="NCBI Taxonomy" id="128206"/>
    <lineage>
        <taxon>Eukaryota</taxon>
        <taxon>Viridiplantae</taxon>
        <taxon>Streptophyta</taxon>
        <taxon>Embryophyta</taxon>
        <taxon>Bryophyta</taxon>
        <taxon>Sphagnophytina</taxon>
        <taxon>Sphagnopsida</taxon>
        <taxon>Sphagnales</taxon>
        <taxon>Sphagnaceae</taxon>
        <taxon>Sphagnum</taxon>
    </lineage>
</organism>
<proteinExistence type="predicted"/>
<dbReference type="Gene3D" id="3.50.50.80">
    <property type="entry name" value="Ubiquitin-activating enzyme E1, inactive adenylation domain, subdomain 1"/>
    <property type="match status" value="1"/>
</dbReference>
<name>A0ABP0VJ39_9BRYO</name>
<sequence length="66" mass="6923">MRRMALSHVLMSGMGGFGVEMTKNVILGGVESVTIHDETNCQAAATDTTKAASDAAKALNIENISR</sequence>
<dbReference type="InterPro" id="IPR042449">
    <property type="entry name" value="Ub-E1_IAD_1"/>
</dbReference>
<accession>A0ABP0VJ39</accession>
<dbReference type="SUPFAM" id="SSF69572">
    <property type="entry name" value="Activating enzymes of the ubiquitin-like proteins"/>
    <property type="match status" value="1"/>
</dbReference>
<dbReference type="InterPro" id="IPR035985">
    <property type="entry name" value="Ubiquitin-activating_enz"/>
</dbReference>